<gene>
    <name evidence="1" type="ORF">A9200_03245</name>
</gene>
<accession>A0A1B7Z8X6</accession>
<protein>
    <recommendedName>
        <fullName evidence="3">Bacteriocin-protection, YdeI or OmpD-Associated</fullName>
    </recommendedName>
</protein>
<evidence type="ECO:0000313" key="1">
    <source>
        <dbReference type="EMBL" id="OBR39181.1"/>
    </source>
</evidence>
<keyword evidence="2" id="KW-1185">Reference proteome</keyword>
<name>A0A1B7Z8X6_9FLAO</name>
<evidence type="ECO:0008006" key="3">
    <source>
        <dbReference type="Google" id="ProtNLM"/>
    </source>
</evidence>
<dbReference type="KEGG" id="mart:BTR34_00565"/>
<dbReference type="Proteomes" id="UP000092164">
    <property type="component" value="Unassembled WGS sequence"/>
</dbReference>
<dbReference type="Pfam" id="PF13376">
    <property type="entry name" value="OmdA"/>
    <property type="match status" value="1"/>
</dbReference>
<comment type="caution">
    <text evidence="1">The sequence shown here is derived from an EMBL/GenBank/DDBJ whole genome shotgun (WGS) entry which is preliminary data.</text>
</comment>
<dbReference type="OrthoDB" id="9796999at2"/>
<dbReference type="STRING" id="1836467.BTR34_00565"/>
<sequence>MLEIPELYFKNDIEFNHWLHNNHSEHSGIHLIFYTVAHENESMRWEEAVQVALCYGWIDSTVKSLGNGKRRQYFCPRKPKSVWSKVNKNYIKELKANGRMHAAGLASIKIAKENGSWSSLDDVENGIIPKELLLAFNKNPEAFSNFKNFTHSQRKSFLYFLNQAKRQETRTKRISEIIKHAAENIKYRNGGGWQSLKK</sequence>
<proteinExistence type="predicted"/>
<reference evidence="2" key="1">
    <citation type="submission" date="2016-06" db="EMBL/GenBank/DDBJ databases">
        <authorList>
            <person name="Zhan P."/>
        </authorList>
    </citation>
    <scope>NUCLEOTIDE SEQUENCE [LARGE SCALE GENOMIC DNA]</scope>
    <source>
        <strain evidence="2">T28</strain>
    </source>
</reference>
<evidence type="ECO:0000313" key="2">
    <source>
        <dbReference type="Proteomes" id="UP000092164"/>
    </source>
</evidence>
<dbReference type="AlphaFoldDB" id="A0A1B7Z8X6"/>
<organism evidence="1 2">
    <name type="scientific">Maribacter hydrothermalis</name>
    <dbReference type="NCBI Taxonomy" id="1836467"/>
    <lineage>
        <taxon>Bacteria</taxon>
        <taxon>Pseudomonadati</taxon>
        <taxon>Bacteroidota</taxon>
        <taxon>Flavobacteriia</taxon>
        <taxon>Flavobacteriales</taxon>
        <taxon>Flavobacteriaceae</taxon>
        <taxon>Maribacter</taxon>
    </lineage>
</organism>
<dbReference type="EMBL" id="LZFP01000012">
    <property type="protein sequence ID" value="OBR39181.1"/>
    <property type="molecule type" value="Genomic_DNA"/>
</dbReference>